<dbReference type="EMBL" id="JAVKGT010000002">
    <property type="protein sequence ID" value="MDR5710817.1"/>
    <property type="molecule type" value="Genomic_DNA"/>
</dbReference>
<keyword evidence="2" id="KW-1133">Transmembrane helix</keyword>
<name>A0ABU1FQ86_9MICC</name>
<dbReference type="Proteomes" id="UP001260872">
    <property type="component" value="Unassembled WGS sequence"/>
</dbReference>
<feature type="compositionally biased region" description="Polar residues" evidence="1">
    <location>
        <begin position="60"/>
        <end position="77"/>
    </location>
</feature>
<feature type="region of interest" description="Disordered" evidence="1">
    <location>
        <begin position="42"/>
        <end position="77"/>
    </location>
</feature>
<accession>A0ABU1FQ86</accession>
<organism evidence="3 4">
    <name type="scientific">Nesterenkonia flava</name>
    <dbReference type="NCBI Taxonomy" id="469799"/>
    <lineage>
        <taxon>Bacteria</taxon>
        <taxon>Bacillati</taxon>
        <taxon>Actinomycetota</taxon>
        <taxon>Actinomycetes</taxon>
        <taxon>Micrococcales</taxon>
        <taxon>Micrococcaceae</taxon>
        <taxon>Nesterenkonia</taxon>
    </lineage>
</organism>
<dbReference type="RefSeq" id="WP_310536204.1">
    <property type="nucleotide sequence ID" value="NZ_BAAAOC010000015.1"/>
</dbReference>
<sequence length="77" mass="8409">MLNSPSDVFFLLYMAGTFALIVAAIGGVIFLLRRAGERRRRRALEAAGHQVPPHPKAQRRSPSARSQKGSSSVDGYL</sequence>
<keyword evidence="2" id="KW-0812">Transmembrane</keyword>
<comment type="caution">
    <text evidence="3">The sequence shown here is derived from an EMBL/GenBank/DDBJ whole genome shotgun (WGS) entry which is preliminary data.</text>
</comment>
<protein>
    <submittedName>
        <fullName evidence="3">Uncharacterized protein</fullName>
    </submittedName>
</protein>
<feature type="transmembrane region" description="Helical" evidence="2">
    <location>
        <begin position="12"/>
        <end position="32"/>
    </location>
</feature>
<keyword evidence="2" id="KW-0472">Membrane</keyword>
<gene>
    <name evidence="3" type="ORF">RH857_01495</name>
</gene>
<evidence type="ECO:0000256" key="1">
    <source>
        <dbReference type="SAM" id="MobiDB-lite"/>
    </source>
</evidence>
<proteinExistence type="predicted"/>
<reference evidence="4" key="1">
    <citation type="submission" date="2023-07" db="EMBL/GenBank/DDBJ databases">
        <title>Description of three actinobacteria isolated from air of manufacturing shop in a pharmaceutical factory.</title>
        <authorList>
            <person name="Zhang D.-F."/>
        </authorList>
    </citation>
    <scope>NUCLEOTIDE SEQUENCE [LARGE SCALE GENOMIC DNA]</scope>
    <source>
        <strain evidence="4">CCTCC AB 207010</strain>
    </source>
</reference>
<evidence type="ECO:0000313" key="3">
    <source>
        <dbReference type="EMBL" id="MDR5710817.1"/>
    </source>
</evidence>
<evidence type="ECO:0000256" key="2">
    <source>
        <dbReference type="SAM" id="Phobius"/>
    </source>
</evidence>
<evidence type="ECO:0000313" key="4">
    <source>
        <dbReference type="Proteomes" id="UP001260872"/>
    </source>
</evidence>
<keyword evidence="4" id="KW-1185">Reference proteome</keyword>